<dbReference type="AlphaFoldDB" id="A0A420AFR8"/>
<keyword evidence="3" id="KW-1185">Reference proteome</keyword>
<dbReference type="Proteomes" id="UP000286246">
    <property type="component" value="Unassembled WGS sequence"/>
</dbReference>
<organism evidence="2 3">
    <name type="scientific">Sphingobacterium detergens</name>
    <dbReference type="NCBI Taxonomy" id="1145106"/>
    <lineage>
        <taxon>Bacteria</taxon>
        <taxon>Pseudomonadati</taxon>
        <taxon>Bacteroidota</taxon>
        <taxon>Sphingobacteriia</taxon>
        <taxon>Sphingobacteriales</taxon>
        <taxon>Sphingobacteriaceae</taxon>
        <taxon>Sphingobacterium</taxon>
    </lineage>
</organism>
<evidence type="ECO:0000313" key="3">
    <source>
        <dbReference type="Proteomes" id="UP000286246"/>
    </source>
</evidence>
<protein>
    <submittedName>
        <fullName evidence="2">Uncharacterized protein</fullName>
    </submittedName>
</protein>
<feature type="region of interest" description="Disordered" evidence="1">
    <location>
        <begin position="102"/>
        <end position="149"/>
    </location>
</feature>
<evidence type="ECO:0000313" key="2">
    <source>
        <dbReference type="EMBL" id="RKE43368.1"/>
    </source>
</evidence>
<proteinExistence type="predicted"/>
<accession>A0A420AFR8</accession>
<sequence>MQKKDNILLFSDDILYNYHSYILCNSKSIISIIGCKTIHKTKIVRVDKVPSTPLKSLQVRASANNVRVRSAHASGLRQHWFDIWSVRRRSFIDNRVNNSRRTVEPVPSLSQRYPEAMSMSSRRIPEQLPNSKQSRKDQHHIQAKDYQQMHRKIPLKRQLFV</sequence>
<gene>
    <name evidence="2" type="ORF">DFQ12_5152</name>
</gene>
<name>A0A420AFR8_SPHD1</name>
<dbReference type="EMBL" id="RAPY01000007">
    <property type="protein sequence ID" value="RKE43368.1"/>
    <property type="molecule type" value="Genomic_DNA"/>
</dbReference>
<feature type="compositionally biased region" description="Basic and acidic residues" evidence="1">
    <location>
        <begin position="134"/>
        <end position="143"/>
    </location>
</feature>
<comment type="caution">
    <text evidence="2">The sequence shown here is derived from an EMBL/GenBank/DDBJ whole genome shotgun (WGS) entry which is preliminary data.</text>
</comment>
<evidence type="ECO:0000256" key="1">
    <source>
        <dbReference type="SAM" id="MobiDB-lite"/>
    </source>
</evidence>
<reference evidence="2 3" key="1">
    <citation type="submission" date="2018-09" db="EMBL/GenBank/DDBJ databases">
        <title>Genomic Encyclopedia of Type Strains, Phase III (KMG-III): the genomes of soil and plant-associated and newly described type strains.</title>
        <authorList>
            <person name="Whitman W."/>
        </authorList>
    </citation>
    <scope>NUCLEOTIDE SEQUENCE [LARGE SCALE GENOMIC DNA]</scope>
    <source>
        <strain evidence="2 3">CECT 7938</strain>
    </source>
</reference>